<protein>
    <submittedName>
        <fullName evidence="1 2">Phosphate-selective porin (OprP)</fullName>
    </submittedName>
</protein>
<dbReference type="InterPro" id="IPR010870">
    <property type="entry name" value="Porin_O/P"/>
</dbReference>
<dbReference type="AlphaFoldDB" id="A0A9W4TMW3"/>
<gene>
    <name evidence="2" type="ORF">R53529_LOCUS625</name>
    <name evidence="1" type="ORF">R53530_LOCUS476</name>
</gene>
<reference evidence="1" key="1">
    <citation type="submission" date="2022-10" db="EMBL/GenBank/DDBJ databases">
        <authorList>
            <person name="Botero Cardona J."/>
        </authorList>
    </citation>
    <scope>NUCLEOTIDE SEQUENCE</scope>
    <source>
        <strain evidence="1">LMG 31819</strain>
        <strain evidence="2">R-53529</strain>
    </source>
</reference>
<dbReference type="Pfam" id="PF07396">
    <property type="entry name" value="Porin_O_P"/>
    <property type="match status" value="1"/>
</dbReference>
<keyword evidence="4" id="KW-1185">Reference proteome</keyword>
<dbReference type="EMBL" id="CAMXCM010000001">
    <property type="protein sequence ID" value="CAI3928269.1"/>
    <property type="molecule type" value="Genomic_DNA"/>
</dbReference>
<evidence type="ECO:0000313" key="2">
    <source>
        <dbReference type="EMBL" id="CAI3932720.1"/>
    </source>
</evidence>
<dbReference type="Proteomes" id="UP001154255">
    <property type="component" value="Unassembled WGS sequence"/>
</dbReference>
<dbReference type="Proteomes" id="UP001154259">
    <property type="component" value="Unassembled WGS sequence"/>
</dbReference>
<evidence type="ECO:0000313" key="1">
    <source>
        <dbReference type="EMBL" id="CAI3928269.1"/>
    </source>
</evidence>
<sequence>MVCDMCINKINDSKINSFILPYSIVFSVAVCFTSASSASSIASTKIVTQSEQIPDDKQLAQLGEQKTDFRQGWYICAKAEKTCTMWNAIKVINVDPYKNIKYHVGGLNLTFPKGRPALASQNKRLKISLGMIINYDIGGFIGPDNKYGQDVSGSRGYIRRGRFSLGVQYDDFLLTISPEFGEFFRDTYNLYEANLAYKGFKNTIITIGLFQPRSSMQDAESSTGYEFMERPAIIDVVRNIAGGEPRLAFGAQHFGNGYMISAYVTGQRLGKPFQQNFQNNQIGGVFRTAVHPLATRDFDLHLGLSSSFALHGDNKKYGISARQDAQLWLSKQYIRTGTLSGVDNVWSIGPEVGFRWKRAVVQSEFYNVRLGRNSSYNEYRPNFNFKGWYISSSYTLFGQPRSYNKARAIFNPPTGSYFNPAAGQWGALEWDARFSQMDLDDRVHSYSPTGKFQGVQGGKQTMITTGFNWYPSSHMRIMLEYHRVHATGSKGNRYNLFGRTSNFITSRLQFTF</sequence>
<evidence type="ECO:0000313" key="4">
    <source>
        <dbReference type="Proteomes" id="UP001154259"/>
    </source>
</evidence>
<organism evidence="1 3">
    <name type="scientific">Commensalibacter communis</name>
    <dbReference type="NCBI Taxonomy" id="2972786"/>
    <lineage>
        <taxon>Bacteria</taxon>
        <taxon>Pseudomonadati</taxon>
        <taxon>Pseudomonadota</taxon>
        <taxon>Alphaproteobacteria</taxon>
        <taxon>Acetobacterales</taxon>
        <taxon>Acetobacteraceae</taxon>
    </lineage>
</organism>
<dbReference type="Gene3D" id="2.40.160.10">
    <property type="entry name" value="Porin"/>
    <property type="match status" value="1"/>
</dbReference>
<comment type="caution">
    <text evidence="1">The sequence shown here is derived from an EMBL/GenBank/DDBJ whole genome shotgun (WGS) entry which is preliminary data.</text>
</comment>
<name>A0A9W4TMW3_9PROT</name>
<evidence type="ECO:0000313" key="3">
    <source>
        <dbReference type="Proteomes" id="UP001154255"/>
    </source>
</evidence>
<accession>A0A9W4TMW3</accession>
<proteinExistence type="predicted"/>
<dbReference type="InterPro" id="IPR023614">
    <property type="entry name" value="Porin_dom_sf"/>
</dbReference>
<dbReference type="EMBL" id="CAMXCS010000001">
    <property type="protein sequence ID" value="CAI3932720.1"/>
    <property type="molecule type" value="Genomic_DNA"/>
</dbReference>